<dbReference type="SUPFAM" id="SSF52540">
    <property type="entry name" value="P-loop containing nucleoside triphosphate hydrolases"/>
    <property type="match status" value="1"/>
</dbReference>
<accession>A0A2W2EIS6</accession>
<keyword evidence="5" id="KW-0997">Cell inner membrane</keyword>
<dbReference type="GO" id="GO:0005524">
    <property type="term" value="F:ATP binding"/>
    <property type="evidence" value="ECO:0007669"/>
    <property type="project" value="UniProtKB-KW"/>
</dbReference>
<dbReference type="RefSeq" id="WP_111183008.1">
    <property type="nucleotide sequence ID" value="NZ_POUD01000196.1"/>
</dbReference>
<evidence type="ECO:0000313" key="12">
    <source>
        <dbReference type="Proteomes" id="UP000249304"/>
    </source>
</evidence>
<dbReference type="SMART" id="SM00382">
    <property type="entry name" value="AAA"/>
    <property type="match status" value="1"/>
</dbReference>
<keyword evidence="7 11" id="KW-0067">ATP-binding</keyword>
<evidence type="ECO:0000256" key="5">
    <source>
        <dbReference type="ARBA" id="ARBA00022519"/>
    </source>
</evidence>
<dbReference type="Gene3D" id="3.40.50.300">
    <property type="entry name" value="P-loop containing nucleotide triphosphate hydrolases"/>
    <property type="match status" value="1"/>
</dbReference>
<organism evidence="11 12">
    <name type="scientific">Nonomuraea aridisoli</name>
    <dbReference type="NCBI Taxonomy" id="2070368"/>
    <lineage>
        <taxon>Bacteria</taxon>
        <taxon>Bacillati</taxon>
        <taxon>Actinomycetota</taxon>
        <taxon>Actinomycetes</taxon>
        <taxon>Streptosporangiales</taxon>
        <taxon>Streptosporangiaceae</taxon>
        <taxon>Nonomuraea</taxon>
    </lineage>
</organism>
<keyword evidence="3" id="KW-0813">Transport</keyword>
<dbReference type="PANTHER" id="PTHR43297:SF14">
    <property type="entry name" value="ATPASE AAA-TYPE CORE DOMAIN-CONTAINING PROTEIN"/>
    <property type="match status" value="1"/>
</dbReference>
<dbReference type="InterPro" id="IPR003593">
    <property type="entry name" value="AAA+_ATPase"/>
</dbReference>
<reference evidence="11 12" key="1">
    <citation type="submission" date="2018-01" db="EMBL/GenBank/DDBJ databases">
        <title>Draft genome sequence of Nonomuraea sp. KC333.</title>
        <authorList>
            <person name="Sahin N."/>
            <person name="Saygin H."/>
            <person name="Ay H."/>
        </authorList>
    </citation>
    <scope>NUCLEOTIDE SEQUENCE [LARGE SCALE GENOMIC DNA]</scope>
    <source>
        <strain evidence="11 12">KC333</strain>
    </source>
</reference>
<keyword evidence="6" id="KW-0547">Nucleotide-binding</keyword>
<evidence type="ECO:0000256" key="6">
    <source>
        <dbReference type="ARBA" id="ARBA00022741"/>
    </source>
</evidence>
<keyword evidence="12" id="KW-1185">Reference proteome</keyword>
<evidence type="ECO:0000256" key="2">
    <source>
        <dbReference type="ARBA" id="ARBA00005417"/>
    </source>
</evidence>
<dbReference type="EMBL" id="POUD01000196">
    <property type="protein sequence ID" value="PZG12138.1"/>
    <property type="molecule type" value="Genomic_DNA"/>
</dbReference>
<dbReference type="PANTHER" id="PTHR43297">
    <property type="entry name" value="OLIGOPEPTIDE TRANSPORT ATP-BINDING PROTEIN APPD"/>
    <property type="match status" value="1"/>
</dbReference>
<dbReference type="InterPro" id="IPR003439">
    <property type="entry name" value="ABC_transporter-like_ATP-bd"/>
</dbReference>
<protein>
    <submittedName>
        <fullName evidence="11">ABC transporter ATP-binding protein</fullName>
    </submittedName>
</protein>
<name>A0A2W2EIS6_9ACTN</name>
<dbReference type="GO" id="GO:0016887">
    <property type="term" value="F:ATP hydrolysis activity"/>
    <property type="evidence" value="ECO:0007669"/>
    <property type="project" value="InterPro"/>
</dbReference>
<dbReference type="AlphaFoldDB" id="A0A2W2EIS6"/>
<evidence type="ECO:0000256" key="1">
    <source>
        <dbReference type="ARBA" id="ARBA00004202"/>
    </source>
</evidence>
<proteinExistence type="inferred from homology"/>
<evidence type="ECO:0000256" key="8">
    <source>
        <dbReference type="ARBA" id="ARBA00022967"/>
    </source>
</evidence>
<evidence type="ECO:0000259" key="10">
    <source>
        <dbReference type="PROSITE" id="PS50893"/>
    </source>
</evidence>
<dbReference type="PROSITE" id="PS50893">
    <property type="entry name" value="ABC_TRANSPORTER_2"/>
    <property type="match status" value="1"/>
</dbReference>
<dbReference type="PROSITE" id="PS00211">
    <property type="entry name" value="ABC_TRANSPORTER_1"/>
    <property type="match status" value="1"/>
</dbReference>
<comment type="caution">
    <text evidence="11">The sequence shown here is derived from an EMBL/GenBank/DDBJ whole genome shotgun (WGS) entry which is preliminary data.</text>
</comment>
<keyword evidence="9" id="KW-0472">Membrane</keyword>
<evidence type="ECO:0000256" key="3">
    <source>
        <dbReference type="ARBA" id="ARBA00022448"/>
    </source>
</evidence>
<keyword evidence="4" id="KW-1003">Cell membrane</keyword>
<evidence type="ECO:0000256" key="7">
    <source>
        <dbReference type="ARBA" id="ARBA00022840"/>
    </source>
</evidence>
<dbReference type="InterPro" id="IPR017871">
    <property type="entry name" value="ABC_transporter-like_CS"/>
</dbReference>
<dbReference type="InterPro" id="IPR027417">
    <property type="entry name" value="P-loop_NTPase"/>
</dbReference>
<keyword evidence="8" id="KW-1278">Translocase</keyword>
<dbReference type="GO" id="GO:0005886">
    <property type="term" value="C:plasma membrane"/>
    <property type="evidence" value="ECO:0007669"/>
    <property type="project" value="UniProtKB-SubCell"/>
</dbReference>
<dbReference type="InterPro" id="IPR050388">
    <property type="entry name" value="ABC_Ni/Peptide_Import"/>
</dbReference>
<comment type="subcellular location">
    <subcellularLocation>
        <location evidence="1">Cell membrane</location>
        <topology evidence="1">Peripheral membrane protein</topology>
    </subcellularLocation>
</comment>
<dbReference type="CDD" id="cd03257">
    <property type="entry name" value="ABC_NikE_OppD_transporters"/>
    <property type="match status" value="1"/>
</dbReference>
<dbReference type="Proteomes" id="UP000249304">
    <property type="component" value="Unassembled WGS sequence"/>
</dbReference>
<comment type="similarity">
    <text evidence="2">Belongs to the ABC transporter superfamily.</text>
</comment>
<sequence>MLLAIEDLHLSVPSPEGPRRILRGVSLDVSEGETVGLVGESGSGKSTTARAALRLLPERASLSGAVSVCGHDMAGGDPAVVRKVRSGLAAMIFQEPRAVLNPVRRIGGSATERLVHVHGVAKAEARRRIATLFGEVGLGDADRLLRAYPHQLSGGMLQRVVIAAALSTGPRLLLADEATSALDVTTQAEVLALLRRLQREREMGVLFITHDLQLAAAYCDRVYVMKDGAVVEHQQAGTIFVNPSDPYTKALADAVPRLPQRDDTRDHTMETSA</sequence>
<evidence type="ECO:0000256" key="4">
    <source>
        <dbReference type="ARBA" id="ARBA00022475"/>
    </source>
</evidence>
<evidence type="ECO:0000256" key="9">
    <source>
        <dbReference type="ARBA" id="ARBA00023136"/>
    </source>
</evidence>
<feature type="domain" description="ABC transporter" evidence="10">
    <location>
        <begin position="3"/>
        <end position="252"/>
    </location>
</feature>
<evidence type="ECO:0000313" key="11">
    <source>
        <dbReference type="EMBL" id="PZG12138.1"/>
    </source>
</evidence>
<dbReference type="OrthoDB" id="9809030at2"/>
<dbReference type="Pfam" id="PF00005">
    <property type="entry name" value="ABC_tran"/>
    <property type="match status" value="1"/>
</dbReference>
<gene>
    <name evidence="11" type="ORF">C1J01_33620</name>
</gene>